<organism evidence="4 5">
    <name type="scientific">Methylobrevis albus</name>
    <dbReference type="NCBI Taxonomy" id="2793297"/>
    <lineage>
        <taxon>Bacteria</taxon>
        <taxon>Pseudomonadati</taxon>
        <taxon>Pseudomonadota</taxon>
        <taxon>Alphaproteobacteria</taxon>
        <taxon>Hyphomicrobiales</taxon>
        <taxon>Pleomorphomonadaceae</taxon>
        <taxon>Methylobrevis</taxon>
    </lineage>
</organism>
<dbReference type="PANTHER" id="PTHR42932:SF3">
    <property type="entry name" value="DNA PROTECTION DURING STARVATION PROTEIN"/>
    <property type="match status" value="1"/>
</dbReference>
<evidence type="ECO:0000313" key="4">
    <source>
        <dbReference type="EMBL" id="MBH0237266.1"/>
    </source>
</evidence>
<accession>A0A931MZ04</accession>
<dbReference type="Proteomes" id="UP000631694">
    <property type="component" value="Unassembled WGS sequence"/>
</dbReference>
<dbReference type="PANTHER" id="PTHR42932">
    <property type="entry name" value="GENERAL STRESS PROTEIN 20U"/>
    <property type="match status" value="1"/>
</dbReference>
<dbReference type="Pfam" id="PF00210">
    <property type="entry name" value="Ferritin"/>
    <property type="match status" value="1"/>
</dbReference>
<dbReference type="GO" id="GO:0008199">
    <property type="term" value="F:ferric iron binding"/>
    <property type="evidence" value="ECO:0007669"/>
    <property type="project" value="InterPro"/>
</dbReference>
<name>A0A931MZ04_9HYPH</name>
<proteinExistence type="inferred from homology"/>
<dbReference type="AlphaFoldDB" id="A0A931MZ04"/>
<protein>
    <submittedName>
        <fullName evidence="4">DNA starvation/stationary phase protection protein</fullName>
    </submittedName>
</protein>
<evidence type="ECO:0000256" key="2">
    <source>
        <dbReference type="RuleBase" id="RU003875"/>
    </source>
</evidence>
<dbReference type="SUPFAM" id="SSF47240">
    <property type="entry name" value="Ferritin-like"/>
    <property type="match status" value="1"/>
</dbReference>
<gene>
    <name evidence="4" type="ORF">I5731_05480</name>
</gene>
<dbReference type="InterPro" id="IPR009078">
    <property type="entry name" value="Ferritin-like_SF"/>
</dbReference>
<dbReference type="InterPro" id="IPR002177">
    <property type="entry name" value="DPS_DNA-bd"/>
</dbReference>
<evidence type="ECO:0000259" key="3">
    <source>
        <dbReference type="Pfam" id="PF00210"/>
    </source>
</evidence>
<dbReference type="CDD" id="cd01043">
    <property type="entry name" value="DPS"/>
    <property type="match status" value="1"/>
</dbReference>
<evidence type="ECO:0000256" key="1">
    <source>
        <dbReference type="ARBA" id="ARBA00009497"/>
    </source>
</evidence>
<evidence type="ECO:0000313" key="5">
    <source>
        <dbReference type="Proteomes" id="UP000631694"/>
    </source>
</evidence>
<dbReference type="Gene3D" id="1.20.1260.10">
    <property type="match status" value="1"/>
</dbReference>
<sequence length="170" mass="18234">MAKSASNIAPIDAAKTAGAGIEPAARAAIAEQLSVVLEDTYSLLIRTQIVHWNVRSRAFLSIHELTEQQYTALFAAVDVIAERILALGFHVPSKQGSVLSPKGISLDPKADADEMLEILAAENEACARTAREVAEAADEADDLVTADMLTARLAELEKAVWMLRAHKTQG</sequence>
<dbReference type="InterPro" id="IPR008331">
    <property type="entry name" value="Ferritin_DPS_dom"/>
</dbReference>
<reference evidence="4" key="1">
    <citation type="submission" date="2020-12" db="EMBL/GenBank/DDBJ databases">
        <title>Methylobrevis albus sp. nov., isolated from fresh water lack sediment.</title>
        <authorList>
            <person name="Zou Q."/>
        </authorList>
    </citation>
    <scope>NUCLEOTIDE SEQUENCE</scope>
    <source>
        <strain evidence="4">L22</strain>
    </source>
</reference>
<dbReference type="RefSeq" id="WP_197310363.1">
    <property type="nucleotide sequence ID" value="NZ_JADZLT010000042.1"/>
</dbReference>
<dbReference type="PIRSF" id="PIRSF005900">
    <property type="entry name" value="Dps"/>
    <property type="match status" value="1"/>
</dbReference>
<comment type="similarity">
    <text evidence="1 2">Belongs to the Dps family.</text>
</comment>
<comment type="caution">
    <text evidence="4">The sequence shown here is derived from an EMBL/GenBank/DDBJ whole genome shotgun (WGS) entry which is preliminary data.</text>
</comment>
<keyword evidence="5" id="KW-1185">Reference proteome</keyword>
<dbReference type="EMBL" id="JADZLT010000042">
    <property type="protein sequence ID" value="MBH0237266.1"/>
    <property type="molecule type" value="Genomic_DNA"/>
</dbReference>
<feature type="domain" description="Ferritin/DPS" evidence="3">
    <location>
        <begin position="31"/>
        <end position="166"/>
    </location>
</feature>
<dbReference type="InterPro" id="IPR012347">
    <property type="entry name" value="Ferritin-like"/>
</dbReference>
<dbReference type="PRINTS" id="PR01346">
    <property type="entry name" value="HELNAPAPROT"/>
</dbReference>